<proteinExistence type="predicted"/>
<dbReference type="KEGG" id="ccro:CMC5_012730"/>
<protein>
    <recommendedName>
        <fullName evidence="1">N-acetyltransferase domain-containing protein</fullName>
    </recommendedName>
</protein>
<accession>A0A0K1E999</accession>
<evidence type="ECO:0000313" key="2">
    <source>
        <dbReference type="EMBL" id="AKT37143.1"/>
    </source>
</evidence>
<dbReference type="STRING" id="52.CMC5_012730"/>
<sequence length="277" mass="30347">MTFRGRVTSTRTTRCAEGRADGDTKLERSGAGSFRNCKDIGVRCVVFEQTTQTLAAACYRLLPRAAASIIPSAGWKGSFCHHGASPLPHSPRRSWYDPKCVPHPSIFTPRLELVPITVPLVEAVMRGRRDDVEAILAARMPTEWPGPALIERAFSASLDLIRAAPLVRLWGDRVMISREGARRVIGSVVFHGAPDEDGSVEVAYGVEHESQQQGFATEATEASVLWALQQPGVRLVKATTPTWHTASRRVLEKCGFCVVGSREGDLVGELLEFERCP</sequence>
<keyword evidence="3" id="KW-1185">Reference proteome</keyword>
<dbReference type="SUPFAM" id="SSF55729">
    <property type="entry name" value="Acyl-CoA N-acyltransferases (Nat)"/>
    <property type="match status" value="1"/>
</dbReference>
<evidence type="ECO:0000259" key="1">
    <source>
        <dbReference type="PROSITE" id="PS51186"/>
    </source>
</evidence>
<dbReference type="PROSITE" id="PS51186">
    <property type="entry name" value="GNAT"/>
    <property type="match status" value="1"/>
</dbReference>
<dbReference type="Pfam" id="PF13302">
    <property type="entry name" value="Acetyltransf_3"/>
    <property type="match status" value="1"/>
</dbReference>
<name>A0A0K1E999_CHOCO</name>
<feature type="domain" description="N-acetyltransferase" evidence="1">
    <location>
        <begin position="122"/>
        <end position="277"/>
    </location>
</feature>
<dbReference type="Gene3D" id="3.40.630.30">
    <property type="match status" value="1"/>
</dbReference>
<gene>
    <name evidence="2" type="ORF">CMC5_012730</name>
</gene>
<dbReference type="PANTHER" id="PTHR43792:SF13">
    <property type="entry name" value="ACETYLTRANSFERASE"/>
    <property type="match status" value="1"/>
</dbReference>
<dbReference type="InterPro" id="IPR051531">
    <property type="entry name" value="N-acetyltransferase"/>
</dbReference>
<evidence type="ECO:0000313" key="3">
    <source>
        <dbReference type="Proteomes" id="UP000067626"/>
    </source>
</evidence>
<dbReference type="GO" id="GO:0016747">
    <property type="term" value="F:acyltransferase activity, transferring groups other than amino-acyl groups"/>
    <property type="evidence" value="ECO:0007669"/>
    <property type="project" value="InterPro"/>
</dbReference>
<dbReference type="InterPro" id="IPR000182">
    <property type="entry name" value="GNAT_dom"/>
</dbReference>
<dbReference type="EMBL" id="CP012159">
    <property type="protein sequence ID" value="AKT37143.1"/>
    <property type="molecule type" value="Genomic_DNA"/>
</dbReference>
<dbReference type="PANTHER" id="PTHR43792">
    <property type="entry name" value="GNAT FAMILY, PUTATIVE (AFU_ORTHOLOGUE AFUA_3G00765)-RELATED-RELATED"/>
    <property type="match status" value="1"/>
</dbReference>
<organism evidence="2 3">
    <name type="scientific">Chondromyces crocatus</name>
    <dbReference type="NCBI Taxonomy" id="52"/>
    <lineage>
        <taxon>Bacteria</taxon>
        <taxon>Pseudomonadati</taxon>
        <taxon>Myxococcota</taxon>
        <taxon>Polyangia</taxon>
        <taxon>Polyangiales</taxon>
        <taxon>Polyangiaceae</taxon>
        <taxon>Chondromyces</taxon>
    </lineage>
</organism>
<dbReference type="InterPro" id="IPR016181">
    <property type="entry name" value="Acyl_CoA_acyltransferase"/>
</dbReference>
<reference evidence="2 3" key="1">
    <citation type="submission" date="2015-07" db="EMBL/GenBank/DDBJ databases">
        <title>Genome analysis of myxobacterium Chondromyces crocatus Cm c5 reveals a high potential for natural compound synthesis and the genetic basis for the loss of fruiting body formation.</title>
        <authorList>
            <person name="Zaburannyi N."/>
            <person name="Bunk B."/>
            <person name="Maier J."/>
            <person name="Overmann J."/>
            <person name="Mueller R."/>
        </authorList>
    </citation>
    <scope>NUCLEOTIDE SEQUENCE [LARGE SCALE GENOMIC DNA]</scope>
    <source>
        <strain evidence="2 3">Cm c5</strain>
    </source>
</reference>
<dbReference type="Proteomes" id="UP000067626">
    <property type="component" value="Chromosome"/>
</dbReference>
<dbReference type="AlphaFoldDB" id="A0A0K1E999"/>